<comment type="caution">
    <text evidence="9">The sequence shown here is derived from an EMBL/GenBank/DDBJ whole genome shotgun (WGS) entry which is preliminary data.</text>
</comment>
<evidence type="ECO:0000256" key="5">
    <source>
        <dbReference type="ARBA" id="ARBA00023098"/>
    </source>
</evidence>
<name>A0ABV6S6B1_9SPHN</name>
<gene>
    <name evidence="9" type="ORF">ACFFF8_09190</name>
</gene>
<evidence type="ECO:0000313" key="10">
    <source>
        <dbReference type="Proteomes" id="UP001589858"/>
    </source>
</evidence>
<dbReference type="PANTHER" id="PTHR21624">
    <property type="entry name" value="STEROL DESATURASE-RELATED PROTEIN"/>
    <property type="match status" value="1"/>
</dbReference>
<protein>
    <submittedName>
        <fullName evidence="9">Sterol desaturase family protein</fullName>
        <ecNumber evidence="9">1.-.-.-</ecNumber>
    </submittedName>
</protein>
<dbReference type="InterPro" id="IPR051689">
    <property type="entry name" value="Sterol_desaturase/TMEM195"/>
</dbReference>
<dbReference type="RefSeq" id="WP_267222024.1">
    <property type="nucleotide sequence ID" value="NZ_JAPCWC010000013.1"/>
</dbReference>
<dbReference type="Proteomes" id="UP001589858">
    <property type="component" value="Unassembled WGS sequence"/>
</dbReference>
<evidence type="ECO:0000256" key="3">
    <source>
        <dbReference type="ARBA" id="ARBA00022989"/>
    </source>
</evidence>
<evidence type="ECO:0000256" key="6">
    <source>
        <dbReference type="ARBA" id="ARBA00023136"/>
    </source>
</evidence>
<evidence type="ECO:0000256" key="7">
    <source>
        <dbReference type="SAM" id="Phobius"/>
    </source>
</evidence>
<accession>A0ABV6S6B1</accession>
<dbReference type="EC" id="1.-.-.-" evidence="9"/>
<sequence>MHEILAVLRPLFFAALLLVPLEWLLPARGPDRRTRAGIVADILHATVGTLMIRFGAMLLLALIAPFDPLVHLSGTIPVWLQAIILLLVCDFIIWCVHRSFHASPFLWRFHRIHHSSPHLDWLATARVHPVEQIVFATAMALPMCIAAFSPAAVAIYMGFYTLHANLLHADTRLSFGPLDAVFTPPRVHHWHHADEVHAYDSNFGSQLVIWDKLFGTAYRPEAERPSRFGVEQAPPENFVDHLAAPFRAQPELRSDSGGAVAESAH</sequence>
<feature type="transmembrane region" description="Helical" evidence="7">
    <location>
        <begin position="76"/>
        <end position="96"/>
    </location>
</feature>
<reference evidence="9 10" key="1">
    <citation type="submission" date="2024-09" db="EMBL/GenBank/DDBJ databases">
        <authorList>
            <person name="Sun Q."/>
            <person name="Mori K."/>
        </authorList>
    </citation>
    <scope>NUCLEOTIDE SEQUENCE [LARGE SCALE GENOMIC DNA]</scope>
    <source>
        <strain evidence="9 10">CICC 11035S</strain>
    </source>
</reference>
<feature type="transmembrane region" description="Helical" evidence="7">
    <location>
        <begin position="133"/>
        <end position="159"/>
    </location>
</feature>
<evidence type="ECO:0000313" key="9">
    <source>
        <dbReference type="EMBL" id="MFC0684767.1"/>
    </source>
</evidence>
<keyword evidence="4 9" id="KW-0560">Oxidoreductase</keyword>
<proteinExistence type="predicted"/>
<feature type="transmembrane region" description="Helical" evidence="7">
    <location>
        <begin position="37"/>
        <end position="64"/>
    </location>
</feature>
<dbReference type="EMBL" id="JBHLTM010000028">
    <property type="protein sequence ID" value="MFC0684767.1"/>
    <property type="molecule type" value="Genomic_DNA"/>
</dbReference>
<evidence type="ECO:0000256" key="1">
    <source>
        <dbReference type="ARBA" id="ARBA00004127"/>
    </source>
</evidence>
<feature type="transmembrane region" description="Helical" evidence="7">
    <location>
        <begin position="6"/>
        <end position="25"/>
    </location>
</feature>
<dbReference type="PANTHER" id="PTHR21624:SF1">
    <property type="entry name" value="ALKYLGLYCEROL MONOOXYGENASE"/>
    <property type="match status" value="1"/>
</dbReference>
<evidence type="ECO:0000256" key="4">
    <source>
        <dbReference type="ARBA" id="ARBA00023002"/>
    </source>
</evidence>
<comment type="subcellular location">
    <subcellularLocation>
        <location evidence="1">Endomembrane system</location>
        <topology evidence="1">Multi-pass membrane protein</topology>
    </subcellularLocation>
</comment>
<evidence type="ECO:0000259" key="8">
    <source>
        <dbReference type="Pfam" id="PF04116"/>
    </source>
</evidence>
<keyword evidence="10" id="KW-1185">Reference proteome</keyword>
<organism evidence="9 10">
    <name type="scientific">Novosphingobium clariflavum</name>
    <dbReference type="NCBI Taxonomy" id="2029884"/>
    <lineage>
        <taxon>Bacteria</taxon>
        <taxon>Pseudomonadati</taxon>
        <taxon>Pseudomonadota</taxon>
        <taxon>Alphaproteobacteria</taxon>
        <taxon>Sphingomonadales</taxon>
        <taxon>Sphingomonadaceae</taxon>
        <taxon>Novosphingobium</taxon>
    </lineage>
</organism>
<keyword evidence="6 7" id="KW-0472">Membrane</keyword>
<keyword evidence="2 7" id="KW-0812">Transmembrane</keyword>
<feature type="domain" description="Fatty acid hydroxylase" evidence="8">
    <location>
        <begin position="83"/>
        <end position="216"/>
    </location>
</feature>
<dbReference type="InterPro" id="IPR006694">
    <property type="entry name" value="Fatty_acid_hydroxylase"/>
</dbReference>
<keyword evidence="5" id="KW-0443">Lipid metabolism</keyword>
<dbReference type="GO" id="GO:0016491">
    <property type="term" value="F:oxidoreductase activity"/>
    <property type="evidence" value="ECO:0007669"/>
    <property type="project" value="UniProtKB-KW"/>
</dbReference>
<keyword evidence="3 7" id="KW-1133">Transmembrane helix</keyword>
<evidence type="ECO:0000256" key="2">
    <source>
        <dbReference type="ARBA" id="ARBA00022692"/>
    </source>
</evidence>
<dbReference type="Pfam" id="PF04116">
    <property type="entry name" value="FA_hydroxylase"/>
    <property type="match status" value="1"/>
</dbReference>